<dbReference type="InterPro" id="IPR010730">
    <property type="entry name" value="HET"/>
</dbReference>
<evidence type="ECO:0000313" key="3">
    <source>
        <dbReference type="Proteomes" id="UP000481858"/>
    </source>
</evidence>
<dbReference type="OrthoDB" id="5125733at2759"/>
<proteinExistence type="predicted"/>
<organism evidence="2 3">
    <name type="scientific">Xylaria multiplex</name>
    <dbReference type="NCBI Taxonomy" id="323545"/>
    <lineage>
        <taxon>Eukaryota</taxon>
        <taxon>Fungi</taxon>
        <taxon>Dikarya</taxon>
        <taxon>Ascomycota</taxon>
        <taxon>Pezizomycotina</taxon>
        <taxon>Sordariomycetes</taxon>
        <taxon>Xylariomycetidae</taxon>
        <taxon>Xylariales</taxon>
        <taxon>Xylariaceae</taxon>
        <taxon>Xylaria</taxon>
    </lineage>
</organism>
<dbReference type="Proteomes" id="UP000481858">
    <property type="component" value="Unassembled WGS sequence"/>
</dbReference>
<evidence type="ECO:0000313" key="2">
    <source>
        <dbReference type="EMBL" id="KAF2963593.1"/>
    </source>
</evidence>
<name>A0A7C8MLL2_9PEZI</name>
<comment type="caution">
    <text evidence="2">The sequence shown here is derived from an EMBL/GenBank/DDBJ whole genome shotgun (WGS) entry which is preliminary data.</text>
</comment>
<reference evidence="2 3" key="1">
    <citation type="submission" date="2019-12" db="EMBL/GenBank/DDBJ databases">
        <title>Draft genome sequence of the ascomycete Xylaria multiplex DSM 110363.</title>
        <authorList>
            <person name="Buettner E."/>
            <person name="Kellner H."/>
        </authorList>
    </citation>
    <scope>NUCLEOTIDE SEQUENCE [LARGE SCALE GENOMIC DNA]</scope>
    <source>
        <strain evidence="2 3">DSM 110363</strain>
    </source>
</reference>
<sequence length="666" mass="75816">MKLYSGVDVARSLVCDDCWNGLFARENFQDVWANPGFFFDSPTTKPYTYASTWDRIDQSSRAGCNWCSLLLSSAKSNKLYDYPDDEESSLRSRYLEIGVAFKPPSYDGKVLIGAQRVCVQIGNFELFVYPLYTFSDDPCANEVLARDRIRRMKSAETCRLALDHVSHCLNDHSVCPKPPQVRLLPSRVIDCTDPERPRLYITGGDVDGSYVALSYVWGENQPNKTRRDNLDAYTREISVSLLPQTTRDAIWATKAFGEKYLWVDALCIVQDSKEDKHREIAKIPTIFANASFTIIAARSAKASEGFLHDCPPPSVPIRRLPFPCKEDVDRFGTMYVEQDGNSGFDDDSDVNDPVHKRAWCLEERLLSARALVYTSNTLRFYCQRTRVNVNDAVREMHDLSTHRLGIEWMPAPDDEPFDPREESVFDYNRNTTLWDNIVHNYTGRTVTQVEDKLIALAGVASRFSVRWKKGEYLAGLWLDNLQHDLLWHVANGTLLPRPREFRAPSWSWASVDSPVEAAKLHPYETPLYELRGYRLDLASDILPFGGLAAAFLNMRARLLEAVWRNDGLYAYPPRGNSSSASMTSNNKHSETESKIYYSWRDTTEVCDGNVWLLPICWRAKSDELLGLVVVSGEGPEYRRVGSFRDFPGWLSKDSALELSLQDVTLI</sequence>
<keyword evidence="3" id="KW-1185">Reference proteome</keyword>
<accession>A0A7C8MLL2</accession>
<dbReference type="AlphaFoldDB" id="A0A7C8MLL2"/>
<dbReference type="PANTHER" id="PTHR33112:SF16">
    <property type="entry name" value="HETEROKARYON INCOMPATIBILITY DOMAIN-CONTAINING PROTEIN"/>
    <property type="match status" value="1"/>
</dbReference>
<evidence type="ECO:0000259" key="1">
    <source>
        <dbReference type="Pfam" id="PF06985"/>
    </source>
</evidence>
<dbReference type="InParanoid" id="A0A7C8MLL2"/>
<dbReference type="Pfam" id="PF06985">
    <property type="entry name" value="HET"/>
    <property type="match status" value="1"/>
</dbReference>
<dbReference type="PANTHER" id="PTHR33112">
    <property type="entry name" value="DOMAIN PROTEIN, PUTATIVE-RELATED"/>
    <property type="match status" value="1"/>
</dbReference>
<protein>
    <recommendedName>
        <fullName evidence="1">Heterokaryon incompatibility domain-containing protein</fullName>
    </recommendedName>
</protein>
<feature type="domain" description="Heterokaryon incompatibility" evidence="1">
    <location>
        <begin position="210"/>
        <end position="363"/>
    </location>
</feature>
<dbReference type="EMBL" id="WUBL01000194">
    <property type="protein sequence ID" value="KAF2963593.1"/>
    <property type="molecule type" value="Genomic_DNA"/>
</dbReference>
<gene>
    <name evidence="2" type="ORF">GQX73_g9992</name>
</gene>